<evidence type="ECO:0000313" key="1">
    <source>
        <dbReference type="EMBL" id="KAJ3138761.1"/>
    </source>
</evidence>
<proteinExistence type="predicted"/>
<dbReference type="EMBL" id="JADGJH010000088">
    <property type="protein sequence ID" value="KAJ3138761.1"/>
    <property type="molecule type" value="Genomic_DNA"/>
</dbReference>
<gene>
    <name evidence="1" type="ORF">HK100_012376</name>
</gene>
<evidence type="ECO:0000313" key="2">
    <source>
        <dbReference type="Proteomes" id="UP001211907"/>
    </source>
</evidence>
<dbReference type="Proteomes" id="UP001211907">
    <property type="component" value="Unassembled WGS sequence"/>
</dbReference>
<organism evidence="1 2">
    <name type="scientific">Physocladia obscura</name>
    <dbReference type="NCBI Taxonomy" id="109957"/>
    <lineage>
        <taxon>Eukaryota</taxon>
        <taxon>Fungi</taxon>
        <taxon>Fungi incertae sedis</taxon>
        <taxon>Chytridiomycota</taxon>
        <taxon>Chytridiomycota incertae sedis</taxon>
        <taxon>Chytridiomycetes</taxon>
        <taxon>Chytridiales</taxon>
        <taxon>Chytriomycetaceae</taxon>
        <taxon>Physocladia</taxon>
    </lineage>
</organism>
<keyword evidence="2" id="KW-1185">Reference proteome</keyword>
<comment type="caution">
    <text evidence="1">The sequence shown here is derived from an EMBL/GenBank/DDBJ whole genome shotgun (WGS) entry which is preliminary data.</text>
</comment>
<dbReference type="AlphaFoldDB" id="A0AAD5T8J0"/>
<protein>
    <submittedName>
        <fullName evidence="1">Uncharacterized protein</fullName>
    </submittedName>
</protein>
<name>A0AAD5T8J0_9FUNG</name>
<sequence length="149" mass="16564">MHTTHRGAKIEHLPLKAAPSIKNNWPAYHGIKKHGRNLTEIGEAAEIRPSDYVGVINYVLDGDYFEEKKQKQQLRVGNSGSSGIFRRLGSSILNTMDFAGQKLAGLFGITDGRYEEYYEDCEAYEHDIAMTEVYVGAAVAAEELKLALS</sequence>
<accession>A0AAD5T8J0</accession>
<reference evidence="1" key="1">
    <citation type="submission" date="2020-05" db="EMBL/GenBank/DDBJ databases">
        <title>Phylogenomic resolution of chytrid fungi.</title>
        <authorList>
            <person name="Stajich J.E."/>
            <person name="Amses K."/>
            <person name="Simmons R."/>
            <person name="Seto K."/>
            <person name="Myers J."/>
            <person name="Bonds A."/>
            <person name="Quandt C.A."/>
            <person name="Barry K."/>
            <person name="Liu P."/>
            <person name="Grigoriev I."/>
            <person name="Longcore J.E."/>
            <person name="James T.Y."/>
        </authorList>
    </citation>
    <scope>NUCLEOTIDE SEQUENCE</scope>
    <source>
        <strain evidence="1">JEL0513</strain>
    </source>
</reference>